<organism evidence="2 3">
    <name type="scientific">Shewanella surugensis</name>
    <dbReference type="NCBI Taxonomy" id="212020"/>
    <lineage>
        <taxon>Bacteria</taxon>
        <taxon>Pseudomonadati</taxon>
        <taxon>Pseudomonadota</taxon>
        <taxon>Gammaproteobacteria</taxon>
        <taxon>Alteromonadales</taxon>
        <taxon>Shewanellaceae</taxon>
        <taxon>Shewanella</taxon>
    </lineage>
</organism>
<dbReference type="RefSeq" id="WP_248938777.1">
    <property type="nucleotide sequence ID" value="NZ_JAKIKS010000007.1"/>
</dbReference>
<feature type="domain" description="PBSX phage terminase small subunit-like N-terminal" evidence="1">
    <location>
        <begin position="25"/>
        <end position="54"/>
    </location>
</feature>
<gene>
    <name evidence="2" type="ORF">L2764_03080</name>
</gene>
<evidence type="ECO:0000313" key="2">
    <source>
        <dbReference type="EMBL" id="MCL1123490.1"/>
    </source>
</evidence>
<sequence>MTQARPPKHPNATTTPEMRAFIQHSTLSVNALAKVLNISEATVRKWRKRDSTDDCSATPHHLNTTLTPLQEYVVVGLRSQLKIPLDKLLKATQTFINPNVSRSGLARCLKRHGVSQLKEVASNELPQDHFSQLPILRDNHLVAYTLNSKTLAETLALPSASAIDVVQIVSMTIPAQLGHIKNTTLASQACLETQIEINSSINTNKSSCVFVSVDVQSDWLYLDIYQGCHTQAANRYIAYVLKQGPFHLRRLLARNYRIFLQQFPDMAKQRHSQLIHSIHHKTDSEISAVTGDS</sequence>
<dbReference type="Pfam" id="PF10668">
    <property type="entry name" value="Phage_terminase"/>
    <property type="match status" value="1"/>
</dbReference>
<name>A0ABT0L7W6_9GAMM</name>
<dbReference type="EMBL" id="JAKIKS010000007">
    <property type="protein sequence ID" value="MCL1123490.1"/>
    <property type="molecule type" value="Genomic_DNA"/>
</dbReference>
<keyword evidence="3" id="KW-1185">Reference proteome</keyword>
<proteinExistence type="predicted"/>
<protein>
    <submittedName>
        <fullName evidence="2">Phage terminase small subunit-related protein</fullName>
    </submittedName>
</protein>
<evidence type="ECO:0000259" key="1">
    <source>
        <dbReference type="Pfam" id="PF10668"/>
    </source>
</evidence>
<dbReference type="Proteomes" id="UP001203423">
    <property type="component" value="Unassembled WGS sequence"/>
</dbReference>
<evidence type="ECO:0000313" key="3">
    <source>
        <dbReference type="Proteomes" id="UP001203423"/>
    </source>
</evidence>
<comment type="caution">
    <text evidence="2">The sequence shown here is derived from an EMBL/GenBank/DDBJ whole genome shotgun (WGS) entry which is preliminary data.</text>
</comment>
<accession>A0ABT0L7W6</accession>
<dbReference type="InterPro" id="IPR018925">
    <property type="entry name" value="XtmA-like_N"/>
</dbReference>
<reference evidence="2 3" key="1">
    <citation type="submission" date="2022-01" db="EMBL/GenBank/DDBJ databases">
        <title>Whole genome-based taxonomy of the Shewanellaceae.</title>
        <authorList>
            <person name="Martin-Rodriguez A.J."/>
        </authorList>
    </citation>
    <scope>NUCLEOTIDE SEQUENCE [LARGE SCALE GENOMIC DNA]</scope>
    <source>
        <strain evidence="2 3">DSM 17177</strain>
    </source>
</reference>